<comment type="caution">
    <text evidence="1">The sequence shown here is derived from an EMBL/GenBank/DDBJ whole genome shotgun (WGS) entry which is preliminary data.</text>
</comment>
<evidence type="ECO:0000313" key="1">
    <source>
        <dbReference type="EMBL" id="PMC80440.1"/>
    </source>
</evidence>
<dbReference type="RefSeq" id="WP_102198715.1">
    <property type="nucleotide sequence ID" value="NZ_PNHQ01000002.1"/>
</dbReference>
<reference evidence="1 2" key="1">
    <citation type="submission" date="2017-09" db="EMBL/GenBank/DDBJ databases">
        <title>Bacterial strain isolated from the female urinary microbiota.</title>
        <authorList>
            <person name="Thomas-White K."/>
            <person name="Kumar N."/>
            <person name="Forster S."/>
            <person name="Putonti C."/>
            <person name="Lawley T."/>
            <person name="Wolfe A.J."/>
        </authorList>
    </citation>
    <scope>NUCLEOTIDE SEQUENCE [LARGE SCALE GENOMIC DNA]</scope>
    <source>
        <strain evidence="1 2">UMB0240</strain>
    </source>
</reference>
<protein>
    <submittedName>
        <fullName evidence="1">Phage major tail protein, TP901-1 family</fullName>
    </submittedName>
</protein>
<dbReference type="NCBIfam" id="TIGR02126">
    <property type="entry name" value="phgtail_TP901_1"/>
    <property type="match status" value="1"/>
</dbReference>
<accession>A0A2N6UFU9</accession>
<name>A0A2N6UFU9_9LACT</name>
<sequence>MAITMTTGKPITGKKIFYFIQSVDAPLGSAAILPAYRTDGSTTLGGEFTDEQTQQGRILEKSTDEHTIEVTQYFAPADESVEVIEEAQKTGKSVKVWEVVVDESVAKGEGSKKYYPTKFGYAKVSEIEKASGVEDLVELSYELSVVGALQDGRFPLTDDEVSILNEVYAYQNPGETTGDYDAITREGETARENETAE</sequence>
<dbReference type="AlphaFoldDB" id="A0A2N6UFU9"/>
<evidence type="ECO:0000313" key="2">
    <source>
        <dbReference type="Proteomes" id="UP000235701"/>
    </source>
</evidence>
<dbReference type="EMBL" id="PNHQ01000002">
    <property type="protein sequence ID" value="PMC80440.1"/>
    <property type="molecule type" value="Genomic_DNA"/>
</dbReference>
<dbReference type="Pfam" id="PF06199">
    <property type="entry name" value="Phage_tail_2"/>
    <property type="match status" value="1"/>
</dbReference>
<keyword evidence="2" id="KW-1185">Reference proteome</keyword>
<dbReference type="OrthoDB" id="2157094at2"/>
<organism evidence="1 2">
    <name type="scientific">Aerococcus viridans</name>
    <dbReference type="NCBI Taxonomy" id="1377"/>
    <lineage>
        <taxon>Bacteria</taxon>
        <taxon>Bacillati</taxon>
        <taxon>Bacillota</taxon>
        <taxon>Bacilli</taxon>
        <taxon>Lactobacillales</taxon>
        <taxon>Aerococcaceae</taxon>
        <taxon>Aerococcus</taxon>
    </lineage>
</organism>
<proteinExistence type="predicted"/>
<dbReference type="InterPro" id="IPR011855">
    <property type="entry name" value="Phgtail_TP901_1"/>
</dbReference>
<gene>
    <name evidence="1" type="ORF">CJ191_01130</name>
</gene>
<dbReference type="Proteomes" id="UP000235701">
    <property type="component" value="Unassembled WGS sequence"/>
</dbReference>